<dbReference type="Proteomes" id="UP001432787">
    <property type="component" value="Segment"/>
</dbReference>
<proteinExistence type="predicted"/>
<evidence type="ECO:0000313" key="2">
    <source>
        <dbReference type="Proteomes" id="UP001432787"/>
    </source>
</evidence>
<reference evidence="1" key="1">
    <citation type="submission" date="2024-04" db="EMBL/GenBank/DDBJ databases">
        <authorList>
            <person name="Soro O."/>
            <person name="Kigen C."/>
            <person name="Nyerere A."/>
            <person name="Musila L."/>
        </authorList>
    </citation>
    <scope>NUCLEOTIDE SEQUENCE</scope>
</reference>
<dbReference type="EMBL" id="PP582187">
    <property type="protein sequence ID" value="WZP35608.1"/>
    <property type="molecule type" value="Genomic_DNA"/>
</dbReference>
<evidence type="ECO:0000313" key="1">
    <source>
        <dbReference type="EMBL" id="WZP35608.1"/>
    </source>
</evidence>
<name>A0AAX4PS17_9CAUD</name>
<sequence length="34" mass="4187">MFHSYHSLSLIYLTCIEYQSFCYLSIDKMNFFIK</sequence>
<organism evidence="1 2">
    <name type="scientific">Enterococcus phage vB_Efs6_KEN16</name>
    <dbReference type="NCBI Taxonomy" id="3138325"/>
    <lineage>
        <taxon>Viruses</taxon>
        <taxon>Duplodnaviria</taxon>
        <taxon>Heunggongvirae</taxon>
        <taxon>Uroviricota</taxon>
        <taxon>Caudoviricetes</taxon>
        <taxon>Herelleviridae</taxon>
        <taxon>Brockvirinae</taxon>
        <taxon>Kochikohdavirus</taxon>
    </lineage>
</organism>
<protein>
    <submittedName>
        <fullName evidence="1">Uncharacterized protein</fullName>
    </submittedName>
</protein>
<accession>A0AAX4PS17</accession>